<sequence>MAEYSTEMTLRANIGQYTAAFKEAQAVYNCFNQQVAKSSMSSTNALARSSKLVSTSAKAGAVGLIALGTAALKTGADFEHQMSRVGAISGASKNQLKSMNDQAIKLGADTAFSAKEAAEGMENLASAGMKPKEIMEAMPGVLDLAAVSGGNVGNAAENAAVALNGFGLSASSAGHVADVFARAAADTNAEASDMGEALKMVAPQAHTAGLSLEETAAAIGVLSDAGIKGSEAGSNLAMALTKVQNPSGEAQKAMDKLGFSAFDSAGKMKPLATQMSELRSKLSGMTDQQKQYYLSQIYGVQGGRAINTLLSAQSGKLENLTSKLKNSDGAAAEMAKTMQNDLKSSVEQFFGSLESLSIILEQTFGGTLKGAVDAATDSIGKFNDYLQDNQASIQQFTQKAIEAASGILKMLPSIQQVGSALKVTLPAFLALETFKGIGVGGAKTIQFMETMQADLSLVQTGLRMTGTAANGMRGLVVGTFTKIGGASKTALVAVNSFFNDAMSANGAQLMVGRLKGIGTAFTGLPGKARSAGSAMTTALMNPKQAAISLNGAYAKMLTTMGAGPDTISALTSSTAGLGASLGSLTLIAAGVALVATAIYAAWSSNFANIQGVVKTAISGIKGMFDSMKPSIDGIGEALKPIGGLVAGIFKVAGAAVISAVVVAVIALATALRLIVDGLTAVVKVGTAAGNTLKGLMLAATGHFKEAGKALSDAKKDMGQAGDAVKDMGQAFVDAGQTGYDSFSQLGKLSKSAKTDLDATGVSVKNLGKSTKQMKSDFEQSKTDFSELINTDGVSAKTKEFLTNVNNSLDQYQQNASKASENYKKQMTNAEKQTGQARVNAVNEANQNLANATQKNSQTLINITGDLDRQLKDKRFSDGTAMTQDQVTMLTDQNNQIKQKLMEQNQIFVQAQLSRVQNGQKLNQQEREATVTTLQANYNLRAQQITAGETKIKQLQDQINQTKDQTTKAQLQQQLVTQQQHNQQMTAQQIQFGTQMNMTIANGSKLNYTTWAAGLQSMTNVTAQQVQAMFLSFVQMNNNTGQQMQAFALMLQQSGTKGVTNLVQALSTGKATTAQITAAIAKDGTDGLNTLPPGMFKKGDEGKQNFINALKSGDFAGAGKYLATESSKGAGSGKPKHKKAGQDNGKAHADGVKSSKEKSKSAGKDIGSSGASGAKSEKSKYKSAGKGNGNAYGTGVKGTKSKAKSSAKSVASSGATGAKSEKSKYKSTGSSNGKAYASGVKSKTGAARSAGKSLANAAKSGAKSVSFNSVGSQMAAGLAAGIRANSGSALSAMASLVAKINATAKKAAKIHSPSRLLRDEVGKYLTLGIAVGITDNAQYATQAMSDTMDNIQNAARLQKLNFNTPEPINNSSAFRNQNLTIDQSPLSGKLDEVINAIHDGKMIVLDSGELVGATKNKMDDALGNNTRLGARFS</sequence>
<dbReference type="Pfam" id="PF10145">
    <property type="entry name" value="PhageMin_Tail"/>
    <property type="match status" value="1"/>
</dbReference>
<feature type="compositionally biased region" description="Gly residues" evidence="3">
    <location>
        <begin position="1185"/>
        <end position="1195"/>
    </location>
</feature>
<keyword evidence="4" id="KW-0812">Transmembrane</keyword>
<dbReference type="InterPro" id="IPR010090">
    <property type="entry name" value="Phage_tape_meas"/>
</dbReference>
<evidence type="ECO:0000313" key="6">
    <source>
        <dbReference type="EMBL" id="HJE96317.1"/>
    </source>
</evidence>
<feature type="compositionally biased region" description="Low complexity" evidence="3">
    <location>
        <begin position="1163"/>
        <end position="1173"/>
    </location>
</feature>
<evidence type="ECO:0000256" key="1">
    <source>
        <dbReference type="ARBA" id="ARBA00022612"/>
    </source>
</evidence>
<evidence type="ECO:0000256" key="4">
    <source>
        <dbReference type="SAM" id="Phobius"/>
    </source>
</evidence>
<accession>A0A921F804</accession>
<organism evidence="6 7">
    <name type="scientific">Ligilactobacillus acidipiscis</name>
    <dbReference type="NCBI Taxonomy" id="89059"/>
    <lineage>
        <taxon>Bacteria</taxon>
        <taxon>Bacillati</taxon>
        <taxon>Bacillota</taxon>
        <taxon>Bacilli</taxon>
        <taxon>Lactobacillales</taxon>
        <taxon>Lactobacillaceae</taxon>
        <taxon>Ligilactobacillus</taxon>
    </lineage>
</organism>
<protein>
    <submittedName>
        <fullName evidence="6">Phage tail tape measure protein</fullName>
    </submittedName>
</protein>
<evidence type="ECO:0000256" key="2">
    <source>
        <dbReference type="SAM" id="Coils"/>
    </source>
</evidence>
<reference evidence="6" key="1">
    <citation type="journal article" date="2021" name="PeerJ">
        <title>Extensive microbial diversity within the chicken gut microbiome revealed by metagenomics and culture.</title>
        <authorList>
            <person name="Gilroy R."/>
            <person name="Ravi A."/>
            <person name="Getino M."/>
            <person name="Pursley I."/>
            <person name="Horton D.L."/>
            <person name="Alikhan N.F."/>
            <person name="Baker D."/>
            <person name="Gharbi K."/>
            <person name="Hall N."/>
            <person name="Watson M."/>
            <person name="Adriaenssens E.M."/>
            <person name="Foster-Nyarko E."/>
            <person name="Jarju S."/>
            <person name="Secka A."/>
            <person name="Antonio M."/>
            <person name="Oren A."/>
            <person name="Chaudhuri R.R."/>
            <person name="La Ragione R."/>
            <person name="Hildebrand F."/>
            <person name="Pallen M.J."/>
        </authorList>
    </citation>
    <scope>NUCLEOTIDE SEQUENCE</scope>
    <source>
        <strain evidence="6">CHK174-6876</strain>
    </source>
</reference>
<keyword evidence="4" id="KW-0472">Membrane</keyword>
<gene>
    <name evidence="6" type="ORF">K8V00_01735</name>
</gene>
<name>A0A921F804_9LACO</name>
<feature type="compositionally biased region" description="Low complexity" evidence="3">
    <location>
        <begin position="1205"/>
        <end position="1217"/>
    </location>
</feature>
<keyword evidence="1" id="KW-1188">Viral release from host cell</keyword>
<feature type="coiled-coil region" evidence="2">
    <location>
        <begin position="944"/>
        <end position="987"/>
    </location>
</feature>
<dbReference type="EMBL" id="DYXG01000018">
    <property type="protein sequence ID" value="HJE96317.1"/>
    <property type="molecule type" value="Genomic_DNA"/>
</dbReference>
<feature type="region of interest" description="Disordered" evidence="3">
    <location>
        <begin position="1124"/>
        <end position="1241"/>
    </location>
</feature>
<feature type="compositionally biased region" description="Basic and acidic residues" evidence="3">
    <location>
        <begin position="1144"/>
        <end position="1162"/>
    </location>
</feature>
<keyword evidence="4" id="KW-1133">Transmembrane helix</keyword>
<feature type="transmembrane region" description="Helical" evidence="4">
    <location>
        <begin position="581"/>
        <end position="602"/>
    </location>
</feature>
<dbReference type="PANTHER" id="PTHR37813:SF1">
    <property type="entry name" value="FELS-2 PROPHAGE PROTEIN"/>
    <property type="match status" value="1"/>
</dbReference>
<dbReference type="PANTHER" id="PTHR37813">
    <property type="entry name" value="FELS-2 PROPHAGE PROTEIN"/>
    <property type="match status" value="1"/>
</dbReference>
<dbReference type="Proteomes" id="UP000707535">
    <property type="component" value="Unassembled WGS sequence"/>
</dbReference>
<proteinExistence type="predicted"/>
<feature type="domain" description="Phage tail tape measure protein" evidence="5">
    <location>
        <begin position="100"/>
        <end position="299"/>
    </location>
</feature>
<feature type="transmembrane region" description="Helical" evidence="4">
    <location>
        <begin position="648"/>
        <end position="671"/>
    </location>
</feature>
<keyword evidence="2" id="KW-0175">Coiled coil</keyword>
<evidence type="ECO:0000313" key="7">
    <source>
        <dbReference type="Proteomes" id="UP000707535"/>
    </source>
</evidence>
<comment type="caution">
    <text evidence="6">The sequence shown here is derived from an EMBL/GenBank/DDBJ whole genome shotgun (WGS) entry which is preliminary data.</text>
</comment>
<evidence type="ECO:0000256" key="3">
    <source>
        <dbReference type="SAM" id="MobiDB-lite"/>
    </source>
</evidence>
<evidence type="ECO:0000259" key="5">
    <source>
        <dbReference type="Pfam" id="PF10145"/>
    </source>
</evidence>
<reference evidence="6" key="2">
    <citation type="submission" date="2021-09" db="EMBL/GenBank/DDBJ databases">
        <authorList>
            <person name="Gilroy R."/>
        </authorList>
    </citation>
    <scope>NUCLEOTIDE SEQUENCE</scope>
    <source>
        <strain evidence="6">CHK174-6876</strain>
    </source>
</reference>
<dbReference type="NCBIfam" id="TIGR01760">
    <property type="entry name" value="tape_meas_TP901"/>
    <property type="match status" value="1"/>
</dbReference>
<feature type="coiled-coil region" evidence="2">
    <location>
        <begin position="801"/>
        <end position="861"/>
    </location>
</feature>